<evidence type="ECO:0000313" key="2">
    <source>
        <dbReference type="EMBL" id="CEG18376.1"/>
    </source>
</evidence>
<sequence>MVASGQGTRKSCHPQGAPTRGHHNMQNAAVRMFDTALLSRVPDRGHRHLLQLVPPLNRNHRPRQPGPRT</sequence>
<evidence type="ECO:0000313" key="3">
    <source>
        <dbReference type="Proteomes" id="UP000052230"/>
    </source>
</evidence>
<protein>
    <submittedName>
        <fullName evidence="2">Uncharacterized protein</fullName>
    </submittedName>
</protein>
<dbReference type="EMBL" id="CCXZ01000182">
    <property type="protein sequence ID" value="CEG18376.1"/>
    <property type="molecule type" value="Genomic_DNA"/>
</dbReference>
<gene>
    <name evidence="2" type="ORF">XAC3562_840028</name>
</gene>
<organism evidence="2 3">
    <name type="scientific">Xanthomonas citri pv. citri</name>
    <dbReference type="NCBI Taxonomy" id="611301"/>
    <lineage>
        <taxon>Bacteria</taxon>
        <taxon>Pseudomonadati</taxon>
        <taxon>Pseudomonadota</taxon>
        <taxon>Gammaproteobacteria</taxon>
        <taxon>Lysobacterales</taxon>
        <taxon>Lysobacteraceae</taxon>
        <taxon>Xanthomonas</taxon>
    </lineage>
</organism>
<feature type="region of interest" description="Disordered" evidence="1">
    <location>
        <begin position="1"/>
        <end position="26"/>
    </location>
</feature>
<evidence type="ECO:0000256" key="1">
    <source>
        <dbReference type="SAM" id="MobiDB-lite"/>
    </source>
</evidence>
<dbReference type="AlphaFoldDB" id="A0A0U5FIA5"/>
<reference evidence="2 3" key="1">
    <citation type="submission" date="2014-09" db="EMBL/GenBank/DDBJ databases">
        <authorList>
            <person name="Regsiter A."/>
        </authorList>
    </citation>
    <scope>NUCLEOTIDE SEQUENCE [LARGE SCALE GENOMIC DNA]</scope>
</reference>
<keyword evidence="3" id="KW-1185">Reference proteome</keyword>
<comment type="caution">
    <text evidence="2">The sequence shown here is derived from an EMBL/GenBank/DDBJ whole genome shotgun (WGS) entry which is preliminary data.</text>
</comment>
<feature type="region of interest" description="Disordered" evidence="1">
    <location>
        <begin position="48"/>
        <end position="69"/>
    </location>
</feature>
<proteinExistence type="predicted"/>
<accession>A0A0U5FIA5</accession>
<dbReference type="Proteomes" id="UP000052230">
    <property type="component" value="Unassembled WGS sequence"/>
</dbReference>
<name>A0A0U5FIA5_XANCI</name>